<proteinExistence type="predicted"/>
<dbReference type="Pfam" id="PF06974">
    <property type="entry name" value="WS_DGAT_C"/>
    <property type="match status" value="1"/>
</dbReference>
<dbReference type="Proteomes" id="UP000009159">
    <property type="component" value="Chromosome"/>
</dbReference>
<evidence type="ECO:0000313" key="3">
    <source>
        <dbReference type="Proteomes" id="UP000009159"/>
    </source>
</evidence>
<dbReference type="eggNOG" id="COG1020">
    <property type="taxonomic scope" value="Bacteria"/>
</dbReference>
<dbReference type="KEGG" id="mva:Mvan_4596"/>
<keyword evidence="3" id="KW-1185">Reference proteome</keyword>
<evidence type="ECO:0000259" key="1">
    <source>
        <dbReference type="Pfam" id="PF06974"/>
    </source>
</evidence>
<reference evidence="2" key="1">
    <citation type="submission" date="2006-12" db="EMBL/GenBank/DDBJ databases">
        <title>Complete sequence of Mycobacterium vanbaalenii PYR-1.</title>
        <authorList>
            <consortium name="US DOE Joint Genome Institute"/>
            <person name="Copeland A."/>
            <person name="Lucas S."/>
            <person name="Lapidus A."/>
            <person name="Barry K."/>
            <person name="Detter J.C."/>
            <person name="Glavina del Rio T."/>
            <person name="Hammon N."/>
            <person name="Israni S."/>
            <person name="Dalin E."/>
            <person name="Tice H."/>
            <person name="Pitluck S."/>
            <person name="Singan V."/>
            <person name="Schmutz J."/>
            <person name="Larimer F."/>
            <person name="Land M."/>
            <person name="Hauser L."/>
            <person name="Kyrpides N."/>
            <person name="Anderson I.J."/>
            <person name="Miller C."/>
            <person name="Richardson P."/>
        </authorList>
    </citation>
    <scope>NUCLEOTIDE SEQUENCE [LARGE SCALE GENOMIC DNA]</scope>
    <source>
        <strain evidence="2">PYR-1</strain>
    </source>
</reference>
<dbReference type="AlphaFoldDB" id="A1TDX1"/>
<dbReference type="EMBL" id="CP000511">
    <property type="protein sequence ID" value="ABM15371.1"/>
    <property type="molecule type" value="Genomic_DNA"/>
</dbReference>
<gene>
    <name evidence="2" type="ordered locus">Mvan_4596</name>
</gene>
<feature type="domain" description="O-acyltransferase WSD1 C-terminal" evidence="1">
    <location>
        <begin position="288"/>
        <end position="418"/>
    </location>
</feature>
<accession>A1TDX1</accession>
<dbReference type="InterPro" id="IPR009721">
    <property type="entry name" value="O-acyltransferase_WSD1_C"/>
</dbReference>
<name>A1TDX1_MYCVP</name>
<protein>
    <recommendedName>
        <fullName evidence="1">O-acyltransferase WSD1 C-terminal domain-containing protein</fullName>
    </recommendedName>
</protein>
<dbReference type="RefSeq" id="WP_011781748.1">
    <property type="nucleotide sequence ID" value="NC_008726.1"/>
</dbReference>
<dbReference type="HOGENOM" id="CLU_024186_4_3_11"/>
<sequence length="418" mass="44205">MTVRRLSAVDAQTYWMSASVPSDQFLLYAFDGPVADLDRALRVVRDRAQQCADLGVCIEDTEFWRYPVWAPREAGADQIVVHQLADATWQGCLSAVAGLVGEQVDPRVQTWRLHVFPAVEGLPEAGAGSVAVLQICHALGDGIRASALAAHLFGRAGDVPALTAHRGRAAALPLRAFGAGRAYRRLVRDTDAGMVPPQAVPRPALRSNARPAGACHLRSVVCARERFGGATVTVGALAAISAALAGHLREFGEDPAQLGAEVPMAKAGPRLSYNHFGNVGVGLYPDRELSSRVRSIAADLHQRRRRATHPAMAAEAAALAAVPAPLLRWGVGKFNPEARSSTVTGNTVVSSVNRGAKDLSFGDARVVLTTGFPGLSPMMGVTHGVHGIGDTVAVSVHAADSAIGDIDAYLERLERELR</sequence>
<organism evidence="2 3">
    <name type="scientific">Mycolicibacterium vanbaalenii (strain DSM 7251 / JCM 13017 / BCRC 16820 / KCTC 9966 / NRRL B-24157 / PYR-1)</name>
    <name type="common">Mycobacterium vanbaalenii</name>
    <dbReference type="NCBI Taxonomy" id="350058"/>
    <lineage>
        <taxon>Bacteria</taxon>
        <taxon>Bacillati</taxon>
        <taxon>Actinomycetota</taxon>
        <taxon>Actinomycetes</taxon>
        <taxon>Mycobacteriales</taxon>
        <taxon>Mycobacteriaceae</taxon>
        <taxon>Mycolicibacterium</taxon>
    </lineage>
</organism>
<dbReference type="STRING" id="350058.Mvan_4596"/>
<evidence type="ECO:0000313" key="2">
    <source>
        <dbReference type="EMBL" id="ABM15371.1"/>
    </source>
</evidence>